<dbReference type="RefSeq" id="WP_070368480.1">
    <property type="nucleotide sequence ID" value="NZ_JAZHVW010000007.1"/>
</dbReference>
<dbReference type="STRING" id="481719.LASUN_22600"/>
<proteinExistence type="predicted"/>
<comment type="caution">
    <text evidence="2">The sequence shown here is derived from an EMBL/GenBank/DDBJ whole genome shotgun (WGS) entry which is preliminary data.</text>
</comment>
<evidence type="ECO:0000259" key="1">
    <source>
        <dbReference type="Pfam" id="PF06114"/>
    </source>
</evidence>
<dbReference type="PANTHER" id="PTHR43236">
    <property type="entry name" value="ANTITOXIN HIGA1"/>
    <property type="match status" value="1"/>
</dbReference>
<sequence length="393" mass="45265">MTTSVRIPVNKSVIKWVIENSDFDNLNTEWKTRVLSWLDGNTQPTVNQIKVLSKKIHVPFGYFFLSDPPKEEIPLLRFRTVSNLQVGKPSRNLVDVIHDMETKQVWLSDYRKNEGFGKNSFVSRNHRIEQSAETIANQILQHLDLESGWNLNQGQLNRFSYLRSKLDSAGITVMYSGQVGNNTRRLLDQNEFRAFVLIDDYAPLIFINSNDSYKAMLFSLVHELVHAWFGSPELFNADFLVDQTFQDEISEQKINRITEEFLFPKHPFMQEWKNAEGRNTIDKSIQVGKKFGTSPLSASIRAVHLNLITQESVDRLKKYLNQVYDQNKQKERESSGGPRYYTLKAARIDSSFARAVDRSATTGTITYSEAFDLVDVSGNTAYDKLMDKVRNKK</sequence>
<protein>
    <recommendedName>
        <fullName evidence="1">IrrE N-terminal-like domain-containing protein</fullName>
    </recommendedName>
</protein>
<feature type="domain" description="IrrE N-terminal-like" evidence="1">
    <location>
        <begin position="168"/>
        <end position="301"/>
    </location>
</feature>
<gene>
    <name evidence="2" type="ORF">LASUN_22600</name>
</gene>
<dbReference type="InterPro" id="IPR052345">
    <property type="entry name" value="Rad_response_metalloprotease"/>
</dbReference>
<name>A0A1E7X9W8_9LACO</name>
<dbReference type="InterPro" id="IPR010359">
    <property type="entry name" value="IrrE_HExxH"/>
</dbReference>
<organism evidence="2 3">
    <name type="scientific">Lentilactobacillus sunkii</name>
    <dbReference type="NCBI Taxonomy" id="481719"/>
    <lineage>
        <taxon>Bacteria</taxon>
        <taxon>Bacillati</taxon>
        <taxon>Bacillota</taxon>
        <taxon>Bacilli</taxon>
        <taxon>Lactobacillales</taxon>
        <taxon>Lactobacillaceae</taxon>
        <taxon>Lentilactobacillus</taxon>
    </lineage>
</organism>
<evidence type="ECO:0000313" key="2">
    <source>
        <dbReference type="EMBL" id="OFA09778.1"/>
    </source>
</evidence>
<dbReference type="Pfam" id="PF06114">
    <property type="entry name" value="Peptidase_M78"/>
    <property type="match status" value="1"/>
</dbReference>
<evidence type="ECO:0000313" key="3">
    <source>
        <dbReference type="Proteomes" id="UP000177010"/>
    </source>
</evidence>
<dbReference type="PANTHER" id="PTHR43236:SF2">
    <property type="entry name" value="BLL0069 PROTEIN"/>
    <property type="match status" value="1"/>
</dbReference>
<reference evidence="2 3" key="1">
    <citation type="submission" date="2016-09" db="EMBL/GenBank/DDBJ databases">
        <title>Genome Sequence of Lactobacillus sunkii Strain CG01.</title>
        <authorList>
            <person name="Poehlein A."/>
            <person name="Gabris C."/>
            <person name="Bengelsdorf F.R."/>
            <person name="Duerre P."/>
            <person name="Daniel R."/>
        </authorList>
    </citation>
    <scope>NUCLEOTIDE SEQUENCE [LARGE SCALE GENOMIC DNA]</scope>
    <source>
        <strain evidence="2 3">CG_D</strain>
    </source>
</reference>
<accession>A0A1E7X9W8</accession>
<dbReference type="Proteomes" id="UP000177010">
    <property type="component" value="Unassembled WGS sequence"/>
</dbReference>
<dbReference type="AlphaFoldDB" id="A0A1E7X9W8"/>
<dbReference type="EMBL" id="MIQE01000024">
    <property type="protein sequence ID" value="OFA09778.1"/>
    <property type="molecule type" value="Genomic_DNA"/>
</dbReference>